<evidence type="ECO:0000256" key="8">
    <source>
        <dbReference type="ARBA" id="ARBA00023098"/>
    </source>
</evidence>
<dbReference type="EMBL" id="FRAC01000007">
    <property type="protein sequence ID" value="SHJ78057.1"/>
    <property type="molecule type" value="Genomic_DNA"/>
</dbReference>
<accession>A0A1M6M3R6</accession>
<keyword evidence="4" id="KW-0964">Secreted</keyword>
<dbReference type="PANTHER" id="PTHR34043">
    <property type="entry name" value="ALPHA/BETA-HYDROLASES SUPERFAMILY PROTEIN"/>
    <property type="match status" value="1"/>
</dbReference>
<evidence type="ECO:0000256" key="5">
    <source>
        <dbReference type="ARBA" id="ARBA00022729"/>
    </source>
</evidence>
<name>A0A1M6M3R6_9FIRM</name>
<keyword evidence="5 9" id="KW-0732">Signal</keyword>
<feature type="domain" description="Lipase-like C-terminal" evidence="10">
    <location>
        <begin position="41"/>
        <end position="425"/>
    </location>
</feature>
<dbReference type="STRING" id="1121322.SAMN02745136_00829"/>
<feature type="chain" id="PRO_5012635716" description="triacylglycerol lipase" evidence="9">
    <location>
        <begin position="31"/>
        <end position="429"/>
    </location>
</feature>
<evidence type="ECO:0000256" key="4">
    <source>
        <dbReference type="ARBA" id="ARBA00022525"/>
    </source>
</evidence>
<dbReference type="GO" id="GO:0016042">
    <property type="term" value="P:lipid catabolic process"/>
    <property type="evidence" value="ECO:0007669"/>
    <property type="project" value="UniProtKB-KW"/>
</dbReference>
<dbReference type="AlphaFoldDB" id="A0A1M6M3R6"/>
<evidence type="ECO:0000256" key="2">
    <source>
        <dbReference type="ARBA" id="ARBA00004613"/>
    </source>
</evidence>
<evidence type="ECO:0000256" key="3">
    <source>
        <dbReference type="ARBA" id="ARBA00013279"/>
    </source>
</evidence>
<proteinExistence type="predicted"/>
<keyword evidence="12" id="KW-1185">Reference proteome</keyword>
<reference evidence="11 12" key="1">
    <citation type="submission" date="2016-11" db="EMBL/GenBank/DDBJ databases">
        <authorList>
            <person name="Jaros S."/>
            <person name="Januszkiewicz K."/>
            <person name="Wedrychowicz H."/>
        </authorList>
    </citation>
    <scope>NUCLEOTIDE SEQUENCE [LARGE SCALE GENOMIC DNA]</scope>
    <source>
        <strain evidence="11 12">DSM 15929</strain>
    </source>
</reference>
<dbReference type="GO" id="GO:0004806">
    <property type="term" value="F:triacylglycerol lipase activity"/>
    <property type="evidence" value="ECO:0007669"/>
    <property type="project" value="UniProtKB-EC"/>
</dbReference>
<dbReference type="InterPro" id="IPR029058">
    <property type="entry name" value="AB_hydrolase_fold"/>
</dbReference>
<keyword evidence="8" id="KW-0443">Lipid metabolism</keyword>
<protein>
    <recommendedName>
        <fullName evidence="3">triacylglycerol lipase</fullName>
        <ecNumber evidence="3">3.1.1.3</ecNumber>
    </recommendedName>
</protein>
<evidence type="ECO:0000256" key="1">
    <source>
        <dbReference type="ARBA" id="ARBA00001024"/>
    </source>
</evidence>
<sequence length="429" mass="47112">MKASYLKRIMASVLIICTVFYLLAAPAVKAADNSDAAVTGNNYPIIMVHGCFGWGGNEANGMYYWGGEQSLTQKLIAKGYTVYSPSIGPVSSNWDRACELYAYIAGGTVDYGEAHSNKYGHARYGTTYPGVYKEIGTLDSSGNVRKINLIGHSMGGQTIRMLAQLLENGDANETAATTDGSLSPLFTGGKSWIAGIATIATPHDGSQEAHRQSTIEPLTHQFYAAIAALKGSGFDFDSSEYDFKLGQWGLSRQPGESYSDYYNRVINSNIWKDNKDLSLWDLTPEGARELNSYVKAQPDIYYYSIACADTHESKLTHFYVPNTNMNPVLIKSSAFMGMYTNNKEGDVPIDSSWWRNDGVVSVISAISPKVGSTDQTINYNGTAVKGVWNYLGEIDNTDHVEVCLMKYDRAGIEQMYYNLVDTLSKIAMN</sequence>
<evidence type="ECO:0000313" key="12">
    <source>
        <dbReference type="Proteomes" id="UP000184386"/>
    </source>
</evidence>
<feature type="signal peptide" evidence="9">
    <location>
        <begin position="1"/>
        <end position="30"/>
    </location>
</feature>
<dbReference type="Proteomes" id="UP000184386">
    <property type="component" value="Unassembled WGS sequence"/>
</dbReference>
<comment type="catalytic activity">
    <reaction evidence="1">
        <text>a triacylglycerol + H2O = a diacylglycerol + a fatty acid + H(+)</text>
        <dbReference type="Rhea" id="RHEA:12044"/>
        <dbReference type="ChEBI" id="CHEBI:15377"/>
        <dbReference type="ChEBI" id="CHEBI:15378"/>
        <dbReference type="ChEBI" id="CHEBI:17855"/>
        <dbReference type="ChEBI" id="CHEBI:18035"/>
        <dbReference type="ChEBI" id="CHEBI:28868"/>
        <dbReference type="EC" id="3.1.1.3"/>
    </reaction>
</comment>
<gene>
    <name evidence="11" type="ORF">SAMN02745136_00829</name>
</gene>
<dbReference type="GO" id="GO:0005576">
    <property type="term" value="C:extracellular region"/>
    <property type="evidence" value="ECO:0007669"/>
    <property type="project" value="UniProtKB-SubCell"/>
</dbReference>
<dbReference type="Pfam" id="PF24708">
    <property type="entry name" value="Lip_C"/>
    <property type="match status" value="1"/>
</dbReference>
<keyword evidence="6" id="KW-0378">Hydrolase</keyword>
<evidence type="ECO:0000256" key="7">
    <source>
        <dbReference type="ARBA" id="ARBA00022963"/>
    </source>
</evidence>
<dbReference type="OrthoDB" id="2004167at2"/>
<keyword evidence="7" id="KW-0442">Lipid degradation</keyword>
<dbReference type="Gene3D" id="3.40.50.1820">
    <property type="entry name" value="alpha/beta hydrolase"/>
    <property type="match status" value="1"/>
</dbReference>
<dbReference type="SUPFAM" id="SSF53474">
    <property type="entry name" value="alpha/beta-Hydrolases"/>
    <property type="match status" value="1"/>
</dbReference>
<evidence type="ECO:0000256" key="9">
    <source>
        <dbReference type="SAM" id="SignalP"/>
    </source>
</evidence>
<organism evidence="11 12">
    <name type="scientific">Anaerocolumna jejuensis DSM 15929</name>
    <dbReference type="NCBI Taxonomy" id="1121322"/>
    <lineage>
        <taxon>Bacteria</taxon>
        <taxon>Bacillati</taxon>
        <taxon>Bacillota</taxon>
        <taxon>Clostridia</taxon>
        <taxon>Lachnospirales</taxon>
        <taxon>Lachnospiraceae</taxon>
        <taxon>Anaerocolumna</taxon>
    </lineage>
</organism>
<dbReference type="RefSeq" id="WP_073273234.1">
    <property type="nucleotide sequence ID" value="NZ_FRAC01000007.1"/>
</dbReference>
<evidence type="ECO:0000259" key="10">
    <source>
        <dbReference type="Pfam" id="PF24708"/>
    </source>
</evidence>
<dbReference type="EC" id="3.1.1.3" evidence="3"/>
<evidence type="ECO:0000256" key="6">
    <source>
        <dbReference type="ARBA" id="ARBA00022801"/>
    </source>
</evidence>
<dbReference type="PANTHER" id="PTHR34043:SF3">
    <property type="entry name" value="ALPHA_BETA-HYDROLASES SUPERFAMILY PROTEIN"/>
    <property type="match status" value="1"/>
</dbReference>
<dbReference type="InterPro" id="IPR056304">
    <property type="entry name" value="Lip-like_C"/>
</dbReference>
<evidence type="ECO:0000313" key="11">
    <source>
        <dbReference type="EMBL" id="SHJ78057.1"/>
    </source>
</evidence>
<comment type="subcellular location">
    <subcellularLocation>
        <location evidence="2">Secreted</location>
    </subcellularLocation>
</comment>